<accession>A0A1L3GEK9</accession>
<protein>
    <submittedName>
        <fullName evidence="1">Uncharacterized protein</fullName>
    </submittedName>
</protein>
<name>A0A1L3GEK9_SYNAC</name>
<dbReference type="KEGG" id="pace:A6070_12970"/>
<reference evidence="1 2" key="1">
    <citation type="journal article" date="2017" name="Genome Announc.">
        <title>Complete Genome Sequences of Two Acetylene-Fermenting Pelobacter acetylenicus Strains.</title>
        <authorList>
            <person name="Sutton J.M."/>
            <person name="Baesman S.M."/>
            <person name="Fierst J.L."/>
            <person name="Poret-Peterson A.T."/>
            <person name="Oremland R.S."/>
            <person name="Dunlap D.S."/>
            <person name="Akob D.M."/>
        </authorList>
    </citation>
    <scope>NUCLEOTIDE SEQUENCE [LARGE SCALE GENOMIC DNA]</scope>
    <source>
        <strain evidence="1 2">DSM 3247</strain>
    </source>
</reference>
<dbReference type="OrthoDB" id="7063447at2"/>
<proteinExistence type="predicted"/>
<evidence type="ECO:0000313" key="1">
    <source>
        <dbReference type="EMBL" id="APG24347.1"/>
    </source>
</evidence>
<dbReference type="AlphaFoldDB" id="A0A1L3GEK9"/>
<dbReference type="Gene3D" id="1.20.1380.10">
    <property type="entry name" value="Replication modulator SeqA, C-terminal DNA-binding domain"/>
    <property type="match status" value="1"/>
</dbReference>
<organism evidence="1 2">
    <name type="scientific">Syntrophotalea acetylenica</name>
    <name type="common">Pelobacter acetylenicus</name>
    <dbReference type="NCBI Taxonomy" id="29542"/>
    <lineage>
        <taxon>Bacteria</taxon>
        <taxon>Pseudomonadati</taxon>
        <taxon>Thermodesulfobacteriota</taxon>
        <taxon>Desulfuromonadia</taxon>
        <taxon>Desulfuromonadales</taxon>
        <taxon>Syntrophotaleaceae</taxon>
        <taxon>Syntrophotalea</taxon>
    </lineage>
</organism>
<keyword evidence="2" id="KW-1185">Reference proteome</keyword>
<gene>
    <name evidence="1" type="ORF">A7E75_04335</name>
</gene>
<dbReference type="GO" id="GO:0003677">
    <property type="term" value="F:DNA binding"/>
    <property type="evidence" value="ECO:0007669"/>
    <property type="project" value="InterPro"/>
</dbReference>
<dbReference type="Proteomes" id="UP000182264">
    <property type="component" value="Chromosome"/>
</dbReference>
<sequence length="160" mass="18273">MRKITIEIDEEIFNFLQKQATPFVDSPNDVLRRILLSNGKNTNNDVSAAFTRKSGVSLPVLPGGVPKALEHTLQVAYLVRFAKMSRSNATNYLANLHRVAPQTIIDKYCRQLDLTAYEFDQLLQSEDLKSLKELLHKKHPRFYKTINEYLTYNGGSLTTK</sequence>
<evidence type="ECO:0000313" key="2">
    <source>
        <dbReference type="Proteomes" id="UP000182264"/>
    </source>
</evidence>
<dbReference type="RefSeq" id="WP_072286187.1">
    <property type="nucleotide sequence ID" value="NZ_CP015455.1"/>
</dbReference>
<dbReference type="EMBL" id="CP015518">
    <property type="protein sequence ID" value="APG24347.1"/>
    <property type="molecule type" value="Genomic_DNA"/>
</dbReference>
<dbReference type="InterPro" id="IPR036835">
    <property type="entry name" value="SeqA_DNA-bd_C_sf"/>
</dbReference>